<evidence type="ECO:0000313" key="2">
    <source>
        <dbReference type="Proteomes" id="UP000501452"/>
    </source>
</evidence>
<proteinExistence type="predicted"/>
<accession>A0A6G8Q4A9</accession>
<evidence type="ECO:0000313" key="1">
    <source>
        <dbReference type="EMBL" id="QIN81280.1"/>
    </source>
</evidence>
<dbReference type="RefSeq" id="WP_166172496.1">
    <property type="nucleotide sequence ID" value="NZ_CP045119.1"/>
</dbReference>
<dbReference type="KEGG" id="rub:GBA63_00585"/>
<gene>
    <name evidence="1" type="ORF">GBA63_00585</name>
</gene>
<protein>
    <submittedName>
        <fullName evidence="1">Uncharacterized protein</fullName>
    </submittedName>
</protein>
<sequence>MRPRVLLANEPRSYRQAIAGALQALRPDVEFEEIEPETLDAEVVRRGPQLVICSRATRAVQAAAPSWVELYADYGTISSVSIHLERTTVEGMEISDLLQIVDRAVASVMVEASENGFRAAGG</sequence>
<name>A0A6G8Q4A9_9ACTN</name>
<reference evidence="1 2" key="1">
    <citation type="submission" date="2019-10" db="EMBL/GenBank/DDBJ databases">
        <title>Rubrobacter sp nov SCSIO 52090 isolated from a deep-sea sediment in the South China Sea.</title>
        <authorList>
            <person name="Chen R.W."/>
        </authorList>
    </citation>
    <scope>NUCLEOTIDE SEQUENCE [LARGE SCALE GENOMIC DNA]</scope>
    <source>
        <strain evidence="1 2">SCSIO 52909</strain>
    </source>
</reference>
<dbReference type="EMBL" id="CP045119">
    <property type="protein sequence ID" value="QIN81280.1"/>
    <property type="molecule type" value="Genomic_DNA"/>
</dbReference>
<keyword evidence="2" id="KW-1185">Reference proteome</keyword>
<dbReference type="Proteomes" id="UP000501452">
    <property type="component" value="Chromosome"/>
</dbReference>
<dbReference type="AlphaFoldDB" id="A0A6G8Q4A9"/>
<organism evidence="1 2">
    <name type="scientific">Rubrobacter tropicus</name>
    <dbReference type="NCBI Taxonomy" id="2653851"/>
    <lineage>
        <taxon>Bacteria</taxon>
        <taxon>Bacillati</taxon>
        <taxon>Actinomycetota</taxon>
        <taxon>Rubrobacteria</taxon>
        <taxon>Rubrobacterales</taxon>
        <taxon>Rubrobacteraceae</taxon>
        <taxon>Rubrobacter</taxon>
    </lineage>
</organism>